<evidence type="ECO:0000256" key="6">
    <source>
        <dbReference type="ARBA" id="ARBA00023134"/>
    </source>
</evidence>
<feature type="binding site" evidence="8">
    <location>
        <begin position="16"/>
        <end position="23"/>
    </location>
    <ligand>
        <name>GTP</name>
        <dbReference type="ChEBI" id="CHEBI:37565"/>
        <label>1</label>
    </ligand>
</feature>
<dbReference type="PRINTS" id="PR00326">
    <property type="entry name" value="GTP1OBG"/>
</dbReference>
<dbReference type="STRING" id="1797994.A2227_03030"/>
<feature type="binding site" evidence="8">
    <location>
        <begin position="63"/>
        <end position="67"/>
    </location>
    <ligand>
        <name>GTP</name>
        <dbReference type="ChEBI" id="CHEBI:37565"/>
        <label>1</label>
    </ligand>
</feature>
<comment type="caution">
    <text evidence="12">The sequence shown here is derived from an EMBL/GenBank/DDBJ whole genome shotgun (WGS) entry which is preliminary data.</text>
</comment>
<evidence type="ECO:0000256" key="9">
    <source>
        <dbReference type="PROSITE-ProRule" id="PRU01049"/>
    </source>
</evidence>
<dbReference type="Pfam" id="PF14714">
    <property type="entry name" value="KH_dom-like"/>
    <property type="match status" value="1"/>
</dbReference>
<feature type="domain" description="EngA-type G" evidence="11">
    <location>
        <begin position="211"/>
        <end position="390"/>
    </location>
</feature>
<dbReference type="CDD" id="cd01895">
    <property type="entry name" value="EngA2"/>
    <property type="match status" value="1"/>
</dbReference>
<comment type="function">
    <text evidence="8 10">GTPase that plays an essential role in the late steps of ribosome biogenesis.</text>
</comment>
<evidence type="ECO:0000313" key="13">
    <source>
        <dbReference type="Proteomes" id="UP000178367"/>
    </source>
</evidence>
<evidence type="ECO:0000313" key="12">
    <source>
        <dbReference type="EMBL" id="OGF26234.1"/>
    </source>
</evidence>
<dbReference type="InterPro" id="IPR005225">
    <property type="entry name" value="Small_GTP-bd"/>
</dbReference>
<dbReference type="SUPFAM" id="SSF52540">
    <property type="entry name" value="P-loop containing nucleoside triphosphate hydrolases"/>
    <property type="match status" value="2"/>
</dbReference>
<feature type="binding site" evidence="8">
    <location>
        <begin position="145"/>
        <end position="148"/>
    </location>
    <ligand>
        <name>GTP</name>
        <dbReference type="ChEBI" id="CHEBI:37565"/>
        <label>1</label>
    </ligand>
</feature>
<dbReference type="NCBIfam" id="TIGR03594">
    <property type="entry name" value="GTPase_EngA"/>
    <property type="match status" value="1"/>
</dbReference>
<dbReference type="InterPro" id="IPR032859">
    <property type="entry name" value="KH_dom-like"/>
</dbReference>
<evidence type="ECO:0000256" key="4">
    <source>
        <dbReference type="ARBA" id="ARBA00022737"/>
    </source>
</evidence>
<evidence type="ECO:0000256" key="10">
    <source>
        <dbReference type="RuleBase" id="RU004481"/>
    </source>
</evidence>
<dbReference type="HAMAP" id="MF_00195">
    <property type="entry name" value="GTPase_Der"/>
    <property type="match status" value="1"/>
</dbReference>
<sequence length="484" mass="53983">MDHEEKNNLPLVVIFGRTNVGKSTLFNCLTEKKSALVSKNSGTTRDSNLGLVSWRGRSFRIVDTGGIEDLKLLTASRRTERKTRLSGDIDAKVQLQARDYLKRADLILFLVDTRDGLLPQDRELVLSYKKIAAPEKTADMILVANKADSPSLRKETAEFNKLGLGEPVAISAANGSGTGDLLDIIVEKIPPEKKLPTTDEQDEGVRTPDTINVAIIGKPNVGKSSLINKLLGEERVIVSPIPHTTREPQDITLEYRGKRINFIDTAGISRQGQKLIRHSKIKNLEKFSIIKSLSIIKRSDIALLVIDINEPLTRQESRLTEEIIGNKTSLIIIANKWDAAKDKNIKACRTKVYDHLPFVTWAPIHFVSALTGEKVKKIPDLILSIAAARNIAVSDNMLEKLLSRIVKKHLPAKASGSKYPHIYGLKQTRVNPPKFTIRIGSKDTIHFSYLHFIENRLREKFGFSGTPLTINIEKGRRVHGSHNT</sequence>
<name>A0A1F5SHU3_9BACT</name>
<dbReference type="Proteomes" id="UP000178367">
    <property type="component" value="Unassembled WGS sequence"/>
</dbReference>
<dbReference type="PANTHER" id="PTHR43834">
    <property type="entry name" value="GTPASE DER"/>
    <property type="match status" value="1"/>
</dbReference>
<dbReference type="Gene3D" id="3.40.50.300">
    <property type="entry name" value="P-loop containing nucleotide triphosphate hydrolases"/>
    <property type="match status" value="2"/>
</dbReference>
<accession>A0A1F5SHU3</accession>
<evidence type="ECO:0000256" key="3">
    <source>
        <dbReference type="ARBA" id="ARBA00022517"/>
    </source>
</evidence>
<comment type="subunit">
    <text evidence="8">Associates with the 50S ribosomal subunit.</text>
</comment>
<dbReference type="InterPro" id="IPR031166">
    <property type="entry name" value="G_ENGA"/>
</dbReference>
<dbReference type="InterPro" id="IPR015946">
    <property type="entry name" value="KH_dom-like_a/b"/>
</dbReference>
<dbReference type="AlphaFoldDB" id="A0A1F5SHU3"/>
<dbReference type="CDD" id="cd01894">
    <property type="entry name" value="EngA1"/>
    <property type="match status" value="1"/>
</dbReference>
<reference evidence="12 13" key="1">
    <citation type="journal article" date="2016" name="Nat. Commun.">
        <title>Thousands of microbial genomes shed light on interconnected biogeochemical processes in an aquifer system.</title>
        <authorList>
            <person name="Anantharaman K."/>
            <person name="Brown C.T."/>
            <person name="Hug L.A."/>
            <person name="Sharon I."/>
            <person name="Castelle C.J."/>
            <person name="Probst A.J."/>
            <person name="Thomas B.C."/>
            <person name="Singh A."/>
            <person name="Wilkins M.J."/>
            <person name="Karaoz U."/>
            <person name="Brodie E.L."/>
            <person name="Williams K.H."/>
            <person name="Hubbard S.S."/>
            <person name="Banfield J.F."/>
        </authorList>
    </citation>
    <scope>NUCLEOTIDE SEQUENCE [LARGE SCALE GENOMIC DNA]</scope>
</reference>
<dbReference type="PROSITE" id="PS51712">
    <property type="entry name" value="G_ENGA"/>
    <property type="match status" value="1"/>
</dbReference>
<dbReference type="NCBIfam" id="TIGR00231">
    <property type="entry name" value="small_GTP"/>
    <property type="match status" value="2"/>
</dbReference>
<dbReference type="Pfam" id="PF01926">
    <property type="entry name" value="MMR_HSR1"/>
    <property type="match status" value="2"/>
</dbReference>
<keyword evidence="4 10" id="KW-0677">Repeat</keyword>
<feature type="binding site" evidence="8">
    <location>
        <begin position="217"/>
        <end position="224"/>
    </location>
    <ligand>
        <name>GTP</name>
        <dbReference type="ChEBI" id="CHEBI:37565"/>
        <label>2</label>
    </ligand>
</feature>
<evidence type="ECO:0000259" key="11">
    <source>
        <dbReference type="PROSITE" id="PS51712"/>
    </source>
</evidence>
<protein>
    <recommendedName>
        <fullName evidence="2 8">GTPase Der</fullName>
    </recommendedName>
    <alternativeName>
        <fullName evidence="7 8">GTP-binding protein EngA</fullName>
    </alternativeName>
</protein>
<evidence type="ECO:0000256" key="1">
    <source>
        <dbReference type="ARBA" id="ARBA00008279"/>
    </source>
</evidence>
<proteinExistence type="inferred from homology"/>
<organism evidence="12 13">
    <name type="scientific">Candidatus Falkowbacteria bacterium RIFOXYA2_FULL_47_19</name>
    <dbReference type="NCBI Taxonomy" id="1797994"/>
    <lineage>
        <taxon>Bacteria</taxon>
        <taxon>Candidatus Falkowiibacteriota</taxon>
    </lineage>
</organism>
<evidence type="ECO:0000256" key="2">
    <source>
        <dbReference type="ARBA" id="ARBA00020953"/>
    </source>
</evidence>
<dbReference type="InterPro" id="IPR027417">
    <property type="entry name" value="P-loop_NTPase"/>
</dbReference>
<comment type="similarity">
    <text evidence="1 8 9 10">Belongs to the TRAFAC class TrmE-Era-EngA-EngB-Septin-like GTPase superfamily. EngA (Der) GTPase family.</text>
</comment>
<dbReference type="PANTHER" id="PTHR43834:SF6">
    <property type="entry name" value="GTPASE DER"/>
    <property type="match status" value="1"/>
</dbReference>
<dbReference type="EMBL" id="MFGB01000016">
    <property type="protein sequence ID" value="OGF26234.1"/>
    <property type="molecule type" value="Genomic_DNA"/>
</dbReference>
<dbReference type="GO" id="GO:0042254">
    <property type="term" value="P:ribosome biogenesis"/>
    <property type="evidence" value="ECO:0007669"/>
    <property type="project" value="UniProtKB-KW"/>
</dbReference>
<dbReference type="PIRSF" id="PIRSF006485">
    <property type="entry name" value="GTP-binding_EngA"/>
    <property type="match status" value="1"/>
</dbReference>
<keyword evidence="3 8" id="KW-0690">Ribosome biogenesis</keyword>
<keyword evidence="5 8" id="KW-0547">Nucleotide-binding</keyword>
<evidence type="ECO:0000256" key="7">
    <source>
        <dbReference type="ARBA" id="ARBA00032345"/>
    </source>
</evidence>
<dbReference type="InterPro" id="IPR016484">
    <property type="entry name" value="GTPase_Der"/>
</dbReference>
<evidence type="ECO:0000256" key="5">
    <source>
        <dbReference type="ARBA" id="ARBA00022741"/>
    </source>
</evidence>
<feature type="binding site" evidence="8">
    <location>
        <begin position="264"/>
        <end position="268"/>
    </location>
    <ligand>
        <name>GTP</name>
        <dbReference type="ChEBI" id="CHEBI:37565"/>
        <label>2</label>
    </ligand>
</feature>
<gene>
    <name evidence="8" type="primary">der</name>
    <name evidence="12" type="ORF">A2227_03030</name>
</gene>
<dbReference type="InterPro" id="IPR006073">
    <property type="entry name" value="GTP-bd"/>
</dbReference>
<dbReference type="GO" id="GO:0005525">
    <property type="term" value="F:GTP binding"/>
    <property type="evidence" value="ECO:0007669"/>
    <property type="project" value="UniProtKB-UniRule"/>
</dbReference>
<evidence type="ECO:0000256" key="8">
    <source>
        <dbReference type="HAMAP-Rule" id="MF_00195"/>
    </source>
</evidence>
<keyword evidence="6 8" id="KW-0342">GTP-binding</keyword>
<feature type="binding site" evidence="8">
    <location>
        <begin position="335"/>
        <end position="338"/>
    </location>
    <ligand>
        <name>GTP</name>
        <dbReference type="ChEBI" id="CHEBI:37565"/>
        <label>2</label>
    </ligand>
</feature>
<dbReference type="Gene3D" id="3.30.300.20">
    <property type="match status" value="1"/>
</dbReference>